<accession>A0ABN9CES7</accession>
<comment type="caution">
    <text evidence="3">The sequence shown here is derived from an EMBL/GenBank/DDBJ whole genome shotgun (WGS) entry which is preliminary data.</text>
</comment>
<keyword evidence="2" id="KW-1133">Transmembrane helix</keyword>
<gene>
    <name evidence="3" type="ORF">SPARVUS_LOCUS4919294</name>
</gene>
<organism evidence="3 4">
    <name type="scientific">Staurois parvus</name>
    <dbReference type="NCBI Taxonomy" id="386267"/>
    <lineage>
        <taxon>Eukaryota</taxon>
        <taxon>Metazoa</taxon>
        <taxon>Chordata</taxon>
        <taxon>Craniata</taxon>
        <taxon>Vertebrata</taxon>
        <taxon>Euteleostomi</taxon>
        <taxon>Amphibia</taxon>
        <taxon>Batrachia</taxon>
        <taxon>Anura</taxon>
        <taxon>Neobatrachia</taxon>
        <taxon>Ranoidea</taxon>
        <taxon>Ranidae</taxon>
        <taxon>Staurois</taxon>
    </lineage>
</organism>
<keyword evidence="4" id="KW-1185">Reference proteome</keyword>
<evidence type="ECO:0000256" key="1">
    <source>
        <dbReference type="SAM" id="MobiDB-lite"/>
    </source>
</evidence>
<reference evidence="3" key="1">
    <citation type="submission" date="2023-05" db="EMBL/GenBank/DDBJ databases">
        <authorList>
            <person name="Stuckert A."/>
        </authorList>
    </citation>
    <scope>NUCLEOTIDE SEQUENCE</scope>
</reference>
<feature type="region of interest" description="Disordered" evidence="1">
    <location>
        <begin position="37"/>
        <end position="61"/>
    </location>
</feature>
<evidence type="ECO:0000313" key="3">
    <source>
        <dbReference type="EMBL" id="CAI9558599.1"/>
    </source>
</evidence>
<dbReference type="EMBL" id="CATNWA010009766">
    <property type="protein sequence ID" value="CAI9558599.1"/>
    <property type="molecule type" value="Genomic_DNA"/>
</dbReference>
<dbReference type="Proteomes" id="UP001162483">
    <property type="component" value="Unassembled WGS sequence"/>
</dbReference>
<name>A0ABN9CES7_9NEOB</name>
<evidence type="ECO:0000313" key="4">
    <source>
        <dbReference type="Proteomes" id="UP001162483"/>
    </source>
</evidence>
<feature type="non-terminal residue" evidence="3">
    <location>
        <position position="115"/>
    </location>
</feature>
<evidence type="ECO:0000256" key="2">
    <source>
        <dbReference type="SAM" id="Phobius"/>
    </source>
</evidence>
<proteinExistence type="predicted"/>
<keyword evidence="2" id="KW-0812">Transmembrane</keyword>
<feature type="transmembrane region" description="Helical" evidence="2">
    <location>
        <begin position="6"/>
        <end position="24"/>
    </location>
</feature>
<keyword evidence="2" id="KW-0472">Membrane</keyword>
<protein>
    <submittedName>
        <fullName evidence="3">Uncharacterized protein</fullName>
    </submittedName>
</protein>
<sequence length="115" mass="13209">MYVKWFDTVMFYYVIFVNLVNITFKFFKFPTVPSPYAPTSQGTEHGRQMPASARGHCRGPYRRDIAGAKDKVSEEEMPEQRCRVFPSVARGKVSAPQAVTPRYTREYLAALLFCT</sequence>